<keyword evidence="2" id="KW-0833">Ubl conjugation pathway</keyword>
<dbReference type="InterPro" id="IPR035983">
    <property type="entry name" value="Hect_E3_ubiquitin_ligase"/>
</dbReference>
<comment type="caution">
    <text evidence="4">The sequence shown here is derived from an EMBL/GenBank/DDBJ whole genome shotgun (WGS) entry which is preliminary data.</text>
</comment>
<dbReference type="EMBL" id="CADEAL010001885">
    <property type="protein sequence ID" value="CAB1436352.1"/>
    <property type="molecule type" value="Genomic_DNA"/>
</dbReference>
<dbReference type="GO" id="GO:0004842">
    <property type="term" value="F:ubiquitin-protein transferase activity"/>
    <property type="evidence" value="ECO:0007669"/>
    <property type="project" value="InterPro"/>
</dbReference>
<dbReference type="Pfam" id="PF00632">
    <property type="entry name" value="HECT"/>
    <property type="match status" value="1"/>
</dbReference>
<sequence length="224" mass="25782">MKWLIDRDYLLELRKLLMPLCSSWYALHKHSSTSEHASGSTDTAAAALTLQDCPDLDHRETIGFVLRRVKQPIKQIRKGLKETGIWPLLSERPDVHPLFFPREANEVLDSQTVIQHIVWPQPSCYSDEDEDDPVPLEKVSLITGFLRKFIEEASQEVLRDLMKFWVGWEQLTKSLVVEVVTSTYPVALTCFLKLKFPSHYQTYTMFHRDLMMALSSISSGFGLV</sequence>
<keyword evidence="1" id="KW-0808">Transferase</keyword>
<proteinExistence type="predicted"/>
<keyword evidence="5" id="KW-1185">Reference proteome</keyword>
<evidence type="ECO:0000259" key="3">
    <source>
        <dbReference type="Pfam" id="PF00632"/>
    </source>
</evidence>
<evidence type="ECO:0000256" key="1">
    <source>
        <dbReference type="ARBA" id="ARBA00022679"/>
    </source>
</evidence>
<dbReference type="Gene3D" id="3.30.2410.10">
    <property type="entry name" value="Hect, E3 ligase catalytic domain"/>
    <property type="match status" value="1"/>
</dbReference>
<evidence type="ECO:0000256" key="2">
    <source>
        <dbReference type="ARBA" id="ARBA00022786"/>
    </source>
</evidence>
<reference evidence="4" key="1">
    <citation type="submission" date="2020-03" db="EMBL/GenBank/DDBJ databases">
        <authorList>
            <person name="Weist P."/>
        </authorList>
    </citation>
    <scope>NUCLEOTIDE SEQUENCE</scope>
</reference>
<dbReference type="Proteomes" id="UP001153269">
    <property type="component" value="Unassembled WGS sequence"/>
</dbReference>
<organism evidence="4 5">
    <name type="scientific">Pleuronectes platessa</name>
    <name type="common">European plaice</name>
    <dbReference type="NCBI Taxonomy" id="8262"/>
    <lineage>
        <taxon>Eukaryota</taxon>
        <taxon>Metazoa</taxon>
        <taxon>Chordata</taxon>
        <taxon>Craniata</taxon>
        <taxon>Vertebrata</taxon>
        <taxon>Euteleostomi</taxon>
        <taxon>Actinopterygii</taxon>
        <taxon>Neopterygii</taxon>
        <taxon>Teleostei</taxon>
        <taxon>Neoteleostei</taxon>
        <taxon>Acanthomorphata</taxon>
        <taxon>Carangaria</taxon>
        <taxon>Pleuronectiformes</taxon>
        <taxon>Pleuronectoidei</taxon>
        <taxon>Pleuronectidae</taxon>
        <taxon>Pleuronectes</taxon>
    </lineage>
</organism>
<name>A0A9N7UU63_PLEPL</name>
<gene>
    <name evidence="4" type="ORF">PLEPLA_LOCUS24384</name>
</gene>
<feature type="domain" description="HECT" evidence="3">
    <location>
        <begin position="65"/>
        <end position="223"/>
    </location>
</feature>
<dbReference type="SUPFAM" id="SSF56204">
    <property type="entry name" value="Hect, E3 ligase catalytic domain"/>
    <property type="match status" value="1"/>
</dbReference>
<dbReference type="InterPro" id="IPR000569">
    <property type="entry name" value="HECT_dom"/>
</dbReference>
<protein>
    <recommendedName>
        <fullName evidence="3">HECT domain-containing protein</fullName>
    </recommendedName>
</protein>
<dbReference type="AlphaFoldDB" id="A0A9N7UU63"/>
<evidence type="ECO:0000313" key="4">
    <source>
        <dbReference type="EMBL" id="CAB1436352.1"/>
    </source>
</evidence>
<evidence type="ECO:0000313" key="5">
    <source>
        <dbReference type="Proteomes" id="UP001153269"/>
    </source>
</evidence>
<accession>A0A9N7UU63</accession>